<feature type="region of interest" description="Disordered" evidence="5">
    <location>
        <begin position="74"/>
        <end position="134"/>
    </location>
</feature>
<dbReference type="Pfam" id="PF08159">
    <property type="entry name" value="NUC153"/>
    <property type="match status" value="1"/>
</dbReference>
<organism evidence="8 9">
    <name type="scientific">Physocladia obscura</name>
    <dbReference type="NCBI Taxonomy" id="109957"/>
    <lineage>
        <taxon>Eukaryota</taxon>
        <taxon>Fungi</taxon>
        <taxon>Fungi incertae sedis</taxon>
        <taxon>Chytridiomycota</taxon>
        <taxon>Chytridiomycota incertae sedis</taxon>
        <taxon>Chytridiomycetes</taxon>
        <taxon>Chytridiales</taxon>
        <taxon>Chytriomycetaceae</taxon>
        <taxon>Physocladia</taxon>
    </lineage>
</organism>
<dbReference type="InterPro" id="IPR012580">
    <property type="entry name" value="NUC153"/>
</dbReference>
<comment type="caution">
    <text evidence="8">The sequence shown here is derived from an EMBL/GenBank/DDBJ whole genome shotgun (WGS) entry which is preliminary data.</text>
</comment>
<feature type="compositionally biased region" description="Acidic residues" evidence="5">
    <location>
        <begin position="122"/>
        <end position="134"/>
    </location>
</feature>
<dbReference type="GO" id="GO:0006364">
    <property type="term" value="P:rRNA processing"/>
    <property type="evidence" value="ECO:0007669"/>
    <property type="project" value="InterPro"/>
</dbReference>
<evidence type="ECO:0000313" key="8">
    <source>
        <dbReference type="EMBL" id="KAJ3107329.1"/>
    </source>
</evidence>
<evidence type="ECO:0000313" key="9">
    <source>
        <dbReference type="Proteomes" id="UP001211907"/>
    </source>
</evidence>
<accession>A0AAD5X9A2</accession>
<keyword evidence="9" id="KW-1185">Reference proteome</keyword>
<feature type="region of interest" description="Disordered" evidence="5">
    <location>
        <begin position="396"/>
        <end position="415"/>
    </location>
</feature>
<dbReference type="InterPro" id="IPR056750">
    <property type="entry name" value="RRM_ESF1"/>
</dbReference>
<name>A0AAD5X9A2_9FUNG</name>
<evidence type="ECO:0000256" key="1">
    <source>
        <dbReference type="ARBA" id="ARBA00004604"/>
    </source>
</evidence>
<dbReference type="GO" id="GO:0003723">
    <property type="term" value="F:RNA binding"/>
    <property type="evidence" value="ECO:0007669"/>
    <property type="project" value="TreeGrafter"/>
</dbReference>
<protein>
    <submittedName>
        <fullName evidence="8">Pre-rRNA-processing protein esf1</fullName>
    </submittedName>
</protein>
<keyword evidence="3" id="KW-0175">Coiled coil</keyword>
<feature type="domain" description="ESF1 RRM" evidence="7">
    <location>
        <begin position="163"/>
        <end position="316"/>
    </location>
</feature>
<reference evidence="8" key="1">
    <citation type="submission" date="2020-05" db="EMBL/GenBank/DDBJ databases">
        <title>Phylogenomic resolution of chytrid fungi.</title>
        <authorList>
            <person name="Stajich J.E."/>
            <person name="Amses K."/>
            <person name="Simmons R."/>
            <person name="Seto K."/>
            <person name="Myers J."/>
            <person name="Bonds A."/>
            <person name="Quandt C.A."/>
            <person name="Barry K."/>
            <person name="Liu P."/>
            <person name="Grigoriev I."/>
            <person name="Longcore J.E."/>
            <person name="James T.Y."/>
        </authorList>
    </citation>
    <scope>NUCLEOTIDE SEQUENCE</scope>
    <source>
        <strain evidence="8">JEL0513</strain>
    </source>
</reference>
<keyword evidence="4" id="KW-0539">Nucleus</keyword>
<feature type="compositionally biased region" description="Basic and acidic residues" evidence="5">
    <location>
        <begin position="78"/>
        <end position="99"/>
    </location>
</feature>
<evidence type="ECO:0000256" key="2">
    <source>
        <dbReference type="ARBA" id="ARBA00009087"/>
    </source>
</evidence>
<dbReference type="Proteomes" id="UP001211907">
    <property type="component" value="Unassembled WGS sequence"/>
</dbReference>
<evidence type="ECO:0000256" key="3">
    <source>
        <dbReference type="ARBA" id="ARBA00023054"/>
    </source>
</evidence>
<evidence type="ECO:0000256" key="4">
    <source>
        <dbReference type="ARBA" id="ARBA00023242"/>
    </source>
</evidence>
<feature type="compositionally biased region" description="Acidic residues" evidence="5">
    <location>
        <begin position="479"/>
        <end position="488"/>
    </location>
</feature>
<dbReference type="InterPro" id="IPR039754">
    <property type="entry name" value="Esf1"/>
</dbReference>
<dbReference type="PANTHER" id="PTHR12202">
    <property type="entry name" value="ESF1 HOMOLOG"/>
    <property type="match status" value="1"/>
</dbReference>
<feature type="region of interest" description="Disordered" evidence="5">
    <location>
        <begin position="548"/>
        <end position="571"/>
    </location>
</feature>
<evidence type="ECO:0000256" key="5">
    <source>
        <dbReference type="SAM" id="MobiDB-lite"/>
    </source>
</evidence>
<gene>
    <name evidence="8" type="primary">ESF1</name>
    <name evidence="8" type="ORF">HK100_003606</name>
</gene>
<dbReference type="GO" id="GO:0005730">
    <property type="term" value="C:nucleolus"/>
    <property type="evidence" value="ECO:0007669"/>
    <property type="project" value="UniProtKB-SubCell"/>
</dbReference>
<feature type="region of interest" description="Disordered" evidence="5">
    <location>
        <begin position="648"/>
        <end position="669"/>
    </location>
</feature>
<comment type="similarity">
    <text evidence="2">Belongs to the ESF1 family.</text>
</comment>
<evidence type="ECO:0000259" key="6">
    <source>
        <dbReference type="Pfam" id="PF08159"/>
    </source>
</evidence>
<feature type="compositionally biased region" description="Basic and acidic residues" evidence="5">
    <location>
        <begin position="462"/>
        <end position="478"/>
    </location>
</feature>
<dbReference type="AlphaFoldDB" id="A0AAD5X9A2"/>
<sequence length="669" mass="75183">MDTRFASLAKNPRFLKQKRKNTKVIVDKRFAAVFSDVVASPTTPHKKSVSTDKYGRPLKSSVANDLKRFYQIEDEAAEDKSEQESYETDSLKKNTAEKVDSDEENEAKASYGLIRGEGLLESSDEESDAEPEEDELAIDKETQDLLDGDDDEPVVEILGPISRRFAVVNMDWDNIKARDLYKIFDAFRPKSGILKTVSIYKSEFGKERLEREAREGPPKEIFDANENKASSDHLTSLFGTEEGDGKDFNDAALRQYQLDRLRYYYAVVACDSATTASAIYSAVDGTEFEKSANVFDLKYIPDDMLFDELDCVDTATAAELATTARAADFSTAALQHSKAQLTWDLDDPDRIRVTRKRFSKDELKEMDFKAYLASDTEEDSADEEEMRERARKYKSLVTGGDGSGDDGTREANDGEVVGDMEITFVPGLSDNATVKMKQLEKDKELAETDNVFLQERRKRKEKALEKKKQQQTSLKDDEFFNDDSDSETVENLNLPPRKRLSKAASKEKELAELELMMFDESAAGNGITGASVKNSHFDMKDVLKNEKLKDKKGKKAKKAKETSGGATQDDFDIDVNDSRFAEVKTSYLFAIDPTNPQFKKTVAMGKLLDARKSAPKVDAIKLASKNDFNQVKDDKTNDKNELMAMVNSIKRKSTTNSNQSQGKRNKLSK</sequence>
<evidence type="ECO:0000259" key="7">
    <source>
        <dbReference type="Pfam" id="PF25121"/>
    </source>
</evidence>
<feature type="domain" description="NUC153" evidence="6">
    <location>
        <begin position="577"/>
        <end position="604"/>
    </location>
</feature>
<dbReference type="EMBL" id="JADGJH010001913">
    <property type="protein sequence ID" value="KAJ3107329.1"/>
    <property type="molecule type" value="Genomic_DNA"/>
</dbReference>
<feature type="region of interest" description="Disordered" evidence="5">
    <location>
        <begin position="456"/>
        <end position="505"/>
    </location>
</feature>
<dbReference type="PANTHER" id="PTHR12202:SF0">
    <property type="entry name" value="ESF1 HOMOLOG"/>
    <property type="match status" value="1"/>
</dbReference>
<proteinExistence type="inferred from homology"/>
<comment type="subcellular location">
    <subcellularLocation>
        <location evidence="1">Nucleus</location>
        <location evidence="1">Nucleolus</location>
    </subcellularLocation>
</comment>
<dbReference type="Pfam" id="PF25121">
    <property type="entry name" value="RRM_ESF1"/>
    <property type="match status" value="1"/>
</dbReference>